<evidence type="ECO:0000256" key="1">
    <source>
        <dbReference type="SAM" id="MobiDB-lite"/>
    </source>
</evidence>
<feature type="region of interest" description="Disordered" evidence="1">
    <location>
        <begin position="530"/>
        <end position="609"/>
    </location>
</feature>
<evidence type="ECO:0000313" key="2">
    <source>
        <dbReference type="EMBL" id="OLY78341.1"/>
    </source>
</evidence>
<protein>
    <submittedName>
        <fullName evidence="2">Uncharacterized protein</fullName>
    </submittedName>
</protein>
<reference evidence="2 3" key="1">
    <citation type="journal article" date="2016" name="Mol. Biol. Evol.">
        <title>Genome-Wide Survey of Gut Fungi (Harpellales) Reveals the First Horizontally Transferred Ubiquitin Gene from a Mosquito Host.</title>
        <authorList>
            <person name="Wang Y."/>
            <person name="White M.M."/>
            <person name="Kvist S."/>
            <person name="Moncalvo J.M."/>
        </authorList>
    </citation>
    <scope>NUCLEOTIDE SEQUENCE [LARGE SCALE GENOMIC DNA]</scope>
    <source>
        <strain evidence="2 3">ALG-7-W6</strain>
    </source>
</reference>
<feature type="region of interest" description="Disordered" evidence="1">
    <location>
        <begin position="351"/>
        <end position="383"/>
    </location>
</feature>
<evidence type="ECO:0000313" key="3">
    <source>
        <dbReference type="Proteomes" id="UP000187455"/>
    </source>
</evidence>
<gene>
    <name evidence="2" type="ORF">AYI68_g7612</name>
</gene>
<feature type="region of interest" description="Disordered" evidence="1">
    <location>
        <begin position="1"/>
        <end position="33"/>
    </location>
</feature>
<dbReference type="EMBL" id="LSSL01006677">
    <property type="protein sequence ID" value="OLY78341.1"/>
    <property type="molecule type" value="Genomic_DNA"/>
</dbReference>
<feature type="region of interest" description="Disordered" evidence="1">
    <location>
        <begin position="435"/>
        <end position="454"/>
    </location>
</feature>
<accession>A0A1R0GN65</accession>
<feature type="compositionally biased region" description="Polar residues" evidence="1">
    <location>
        <begin position="537"/>
        <end position="556"/>
    </location>
</feature>
<keyword evidence="3" id="KW-1185">Reference proteome</keyword>
<sequence>MVKIRAGSNINPADKQPSVQDEDESSEDSDYSDLNILNVDGLAYDPQNSTELENINSVDLRTQDDTDFPPMPVGTPPFNESELFIDEEWPPLPKNPPPPSFSESIHYNNINVPLHEHQTQPHQSIIHHPQFNQYIGNSSIPNSNQLNNQFNLHHIPNMQLNPMANPYFNSPSDSQFNHPTMPFPPSQFHGNQIGQIHPDIPFTQNNMHFHLFQTPSLPGNDPFDGRLYLSNFLPDSIPEFSNNPNTPIIPLDSSSDNKNIRRHQHSDLNIRRMNRADPLLYPEQSLEEIRNQNFNASSEDTTTLNTEPQPPLDLISKQKEQLETAKVLEAEPMLRDLRKELVKMVPAKLKAKRQQKLHQSIPANDTDSNSSLPKSFDSEKAPSKLKVVAAPDISYSNAEDSNYDNHQNNFLTPYNDINNVDPLLKISQTTIDPKVNKNFRNEQPSTKNDDSDSILAFDYGSDGSENELVFSSEQDNMLPSINQRSKSRPAVPFHIESSREIVPKESLSKKFSDFSRGSGVNRSILENLNKKFGLGNPFSNPKTGSELTNNSTSSTFKTDHNSTPEKTNLEINSNVRLLGPDNLGSNSTPPLLVDQPPTNEKSNGDEEYDDFIKQVSDLM</sequence>
<dbReference type="AlphaFoldDB" id="A0A1R0GN65"/>
<feature type="compositionally biased region" description="Polar residues" evidence="1">
    <location>
        <begin position="357"/>
        <end position="373"/>
    </location>
</feature>
<proteinExistence type="predicted"/>
<feature type="compositionally biased region" description="Acidic residues" evidence="1">
    <location>
        <begin position="20"/>
        <end position="31"/>
    </location>
</feature>
<dbReference type="Proteomes" id="UP000187455">
    <property type="component" value="Unassembled WGS sequence"/>
</dbReference>
<name>A0A1R0GN65_9FUNG</name>
<organism evidence="2 3">
    <name type="scientific">Smittium mucronatum</name>
    <dbReference type="NCBI Taxonomy" id="133383"/>
    <lineage>
        <taxon>Eukaryota</taxon>
        <taxon>Fungi</taxon>
        <taxon>Fungi incertae sedis</taxon>
        <taxon>Zoopagomycota</taxon>
        <taxon>Kickxellomycotina</taxon>
        <taxon>Harpellomycetes</taxon>
        <taxon>Harpellales</taxon>
        <taxon>Legeriomycetaceae</taxon>
        <taxon>Smittium</taxon>
    </lineage>
</organism>
<comment type="caution">
    <text evidence="2">The sequence shown here is derived from an EMBL/GenBank/DDBJ whole genome shotgun (WGS) entry which is preliminary data.</text>
</comment>
<feature type="compositionally biased region" description="Polar residues" evidence="1">
    <location>
        <begin position="564"/>
        <end position="575"/>
    </location>
</feature>